<keyword evidence="7" id="KW-0418">Kinase</keyword>
<evidence type="ECO:0000256" key="3">
    <source>
        <dbReference type="ARBA" id="ARBA00012513"/>
    </source>
</evidence>
<dbReference type="SUPFAM" id="SSF56112">
    <property type="entry name" value="Protein kinase-like (PK-like)"/>
    <property type="match status" value="1"/>
</dbReference>
<feature type="domain" description="C2 tensin-type" evidence="16">
    <location>
        <begin position="608"/>
        <end position="742"/>
    </location>
</feature>
<comment type="similarity">
    <text evidence="2">Belongs to the protein kinase superfamily. AGC Ser/Thr protein kinase family. PKC subfamily.</text>
</comment>
<sequence>MSDYFKSALGYLNGGGNTNDFVGQILEINNVKIRVNRLIAEGGWALVFAVEDVATGKEYALKRLIAVDDEANKTIIQEIETLKKLSGHKNIIQYMCAQRIERDDKRTCEYLIVTEFCPGGTLADLFRSVSSTNLTLEQICKIAYQVTRAIHHLHNQQPHPIIHWDIKLENFLIANDGTIKLCDFGSASTQQIQPDSSWNAQKRANLEDQMSKFTTPMYRSPEMIDTWNNEPIGPPADCWALGCILYTLLTLRHPFPEGNKLAIVNAKYPPLPVNPRTACINELVKGCLEVSPLKRMTTSMVLERLASIAETNNFDPREAVKIDIKISSTQSSQPHAQPPPRPTQPSTASPLHLPSRPPPPKPSVSPTPPSPPPITRTNYLHKQLNNNNNNNSQSTTVGSGGLFSSLRGGAGNLFKNIKDTSSKVIQSVQQTITRNDELDASYITSRILVMPYPDCGIEYVVSPNYIDDVRDYLKFKHPPPAKIQLYNLTKGKTNVTRLNGKHIDCNFAYTLLETNAPLLSALYQICEDIYCYLDDNFNNIIVTYCDDGCRTSATIICSLLLYCGALNSVDEAIELFKTRRCQTPLLQPSELRYINYINMLHSGLYPHTKTLILRSIIIQPIPLFNRAKDGCRPYADIYSNGSLVYSTKRSEYDDMKLFNQHEGKICLILNDAIVCGDIMIILYHARQQLGRIIGIKMASLQFYTGYVPIHQSTMTFDYKDLDNVPEIGHSFNVSLNVMIGDDNLKISKISLPWEAKTTGIKNLHPDPLFSSTLEMEETLENFRKNNHEKLTTTTTIKAPKRPPPPKIIHQQIDDKYEPEKEPLNPSNNDKIINDNNDDFAEADLLNLGMTNSTNSTNNNKENNSNDDDNNKNTNDIFGNFASFKESNIDNKQSSNDLLFDTTTINKQEKNNNGNINDLIFDPLGGGNNNNTNNNIFGNWTNSSSTSTTTNIKTPNDDNFPRNSSVPNFQAQNKDPFANLAGSMSTGLNSSWNGTPKDSNTPQSSSPGTTGTPVHSSPHMQNKINIPNDINYSDMTNVFNSNIKSSTTSTSSATTAASTATKPGDIFEDLLGSQGYNFFSSRKTDKDSPKTINQMRKVEAAKTMDPEKLKVAEWTEGKKSNLRALLCSLHTVLWSDADRWQKCEMHQLVTAAEVKKAYRKACLAVHPDKQAGTDNENLAKLIFMELNNAWSIFENDATQQNLFS</sequence>
<dbReference type="GO" id="GO:2000369">
    <property type="term" value="P:regulation of clathrin-dependent endocytosis"/>
    <property type="evidence" value="ECO:0007669"/>
    <property type="project" value="TreeGrafter"/>
</dbReference>
<dbReference type="PROSITE" id="PS51181">
    <property type="entry name" value="PPASE_TENSIN"/>
    <property type="match status" value="1"/>
</dbReference>
<dbReference type="Pfam" id="PF00226">
    <property type="entry name" value="DnaJ"/>
    <property type="match status" value="1"/>
</dbReference>
<feature type="compositionally biased region" description="Polar residues" evidence="12">
    <location>
        <begin position="375"/>
        <end position="384"/>
    </location>
</feature>
<dbReference type="InterPro" id="IPR029023">
    <property type="entry name" value="Tensin_phosphatase"/>
</dbReference>
<keyword evidence="8" id="KW-0067">ATP-binding</keyword>
<dbReference type="InterPro" id="IPR008271">
    <property type="entry name" value="Ser/Thr_kinase_AS"/>
</dbReference>
<evidence type="ECO:0000259" key="16">
    <source>
        <dbReference type="PROSITE" id="PS51182"/>
    </source>
</evidence>
<comment type="catalytic activity">
    <reaction evidence="11">
        <text>L-seryl-[protein] + ATP = O-phospho-L-seryl-[protein] + ADP + H(+)</text>
        <dbReference type="Rhea" id="RHEA:17989"/>
        <dbReference type="Rhea" id="RHEA-COMP:9863"/>
        <dbReference type="Rhea" id="RHEA-COMP:11604"/>
        <dbReference type="ChEBI" id="CHEBI:15378"/>
        <dbReference type="ChEBI" id="CHEBI:29999"/>
        <dbReference type="ChEBI" id="CHEBI:30616"/>
        <dbReference type="ChEBI" id="CHEBI:83421"/>
        <dbReference type="ChEBI" id="CHEBI:456216"/>
        <dbReference type="EC" id="2.7.11.1"/>
    </reaction>
</comment>
<keyword evidence="4" id="KW-0723">Serine/threonine-protein kinase</keyword>
<feature type="compositionally biased region" description="Low complexity" evidence="12">
    <location>
        <begin position="934"/>
        <end position="950"/>
    </location>
</feature>
<reference evidence="17 18" key="1">
    <citation type="submission" date="2020-08" db="EMBL/GenBank/DDBJ databases">
        <title>Aphidius gifuensis genome sequencing and assembly.</title>
        <authorList>
            <person name="Du Z."/>
        </authorList>
    </citation>
    <scope>NUCLEOTIDE SEQUENCE [LARGE SCALE GENOMIC DNA]</scope>
    <source>
        <strain evidence="17">YNYX2018</strain>
        <tissue evidence="17">Adults</tissue>
    </source>
</reference>
<evidence type="ECO:0000313" key="17">
    <source>
        <dbReference type="EMBL" id="KAF7987408.1"/>
    </source>
</evidence>
<dbReference type="Pfam" id="PF00069">
    <property type="entry name" value="Pkinase"/>
    <property type="match status" value="1"/>
</dbReference>
<dbReference type="PROSITE" id="PS50011">
    <property type="entry name" value="PROTEIN_KINASE_DOM"/>
    <property type="match status" value="1"/>
</dbReference>
<accession>A0A835CMT6</accession>
<dbReference type="SUPFAM" id="SSF46565">
    <property type="entry name" value="Chaperone J-domain"/>
    <property type="match status" value="1"/>
</dbReference>
<evidence type="ECO:0000256" key="12">
    <source>
        <dbReference type="SAM" id="MobiDB-lite"/>
    </source>
</evidence>
<dbReference type="SMART" id="SM00220">
    <property type="entry name" value="S_TKc"/>
    <property type="match status" value="1"/>
</dbReference>
<dbReference type="OrthoDB" id="1717591at2759"/>
<feature type="domain" description="Phosphatase tensin-type" evidence="15">
    <location>
        <begin position="429"/>
        <end position="604"/>
    </location>
</feature>
<dbReference type="InterPro" id="IPR000719">
    <property type="entry name" value="Prot_kinase_dom"/>
</dbReference>
<dbReference type="AlphaFoldDB" id="A0A835CMT6"/>
<dbReference type="Gene3D" id="1.10.287.110">
    <property type="entry name" value="DnaJ domain"/>
    <property type="match status" value="1"/>
</dbReference>
<dbReference type="PROSITE" id="PS00108">
    <property type="entry name" value="PROTEIN_KINASE_ST"/>
    <property type="match status" value="1"/>
</dbReference>
<feature type="compositionally biased region" description="Low complexity" evidence="12">
    <location>
        <begin position="850"/>
        <end position="862"/>
    </location>
</feature>
<feature type="domain" description="J" evidence="14">
    <location>
        <begin position="1137"/>
        <end position="1203"/>
    </location>
</feature>
<dbReference type="Gene3D" id="2.60.40.1110">
    <property type="match status" value="1"/>
</dbReference>
<dbReference type="GO" id="GO:0030136">
    <property type="term" value="C:clathrin-coated vesicle"/>
    <property type="evidence" value="ECO:0007669"/>
    <property type="project" value="UniProtKB-SubCell"/>
</dbReference>
<dbReference type="EC" id="2.7.11.1" evidence="3"/>
<comment type="subcellular location">
    <subcellularLocation>
        <location evidence="1">Cytoplasmic vesicle</location>
        <location evidence="1">Clathrin-coated vesicle</location>
    </subcellularLocation>
</comment>
<evidence type="ECO:0000259" key="13">
    <source>
        <dbReference type="PROSITE" id="PS50011"/>
    </source>
</evidence>
<dbReference type="SMART" id="SM00271">
    <property type="entry name" value="DnaJ"/>
    <property type="match status" value="1"/>
</dbReference>
<evidence type="ECO:0000256" key="5">
    <source>
        <dbReference type="ARBA" id="ARBA00022679"/>
    </source>
</evidence>
<dbReference type="PANTHER" id="PTHR22967:SF57">
    <property type="entry name" value="AUXILIN, ISOFORM A-RELATED"/>
    <property type="match status" value="1"/>
</dbReference>
<evidence type="ECO:0000256" key="4">
    <source>
        <dbReference type="ARBA" id="ARBA00022527"/>
    </source>
</evidence>
<comment type="catalytic activity">
    <reaction evidence="10">
        <text>L-threonyl-[protein] + ATP = O-phospho-L-threonyl-[protein] + ADP + H(+)</text>
        <dbReference type="Rhea" id="RHEA:46608"/>
        <dbReference type="Rhea" id="RHEA-COMP:11060"/>
        <dbReference type="Rhea" id="RHEA-COMP:11605"/>
        <dbReference type="ChEBI" id="CHEBI:15378"/>
        <dbReference type="ChEBI" id="CHEBI:30013"/>
        <dbReference type="ChEBI" id="CHEBI:30616"/>
        <dbReference type="ChEBI" id="CHEBI:61977"/>
        <dbReference type="ChEBI" id="CHEBI:456216"/>
        <dbReference type="EC" id="2.7.11.1"/>
    </reaction>
</comment>
<evidence type="ECO:0000313" key="18">
    <source>
        <dbReference type="Proteomes" id="UP000639338"/>
    </source>
</evidence>
<feature type="region of interest" description="Disordered" evidence="12">
    <location>
        <begin position="934"/>
        <end position="1028"/>
    </location>
</feature>
<organism evidence="17 18">
    <name type="scientific">Aphidius gifuensis</name>
    <name type="common">Parasitoid wasp</name>
    <dbReference type="NCBI Taxonomy" id="684658"/>
    <lineage>
        <taxon>Eukaryota</taxon>
        <taxon>Metazoa</taxon>
        <taxon>Ecdysozoa</taxon>
        <taxon>Arthropoda</taxon>
        <taxon>Hexapoda</taxon>
        <taxon>Insecta</taxon>
        <taxon>Pterygota</taxon>
        <taxon>Neoptera</taxon>
        <taxon>Endopterygota</taxon>
        <taxon>Hymenoptera</taxon>
        <taxon>Apocrita</taxon>
        <taxon>Ichneumonoidea</taxon>
        <taxon>Braconidae</taxon>
        <taxon>Aphidiinae</taxon>
        <taxon>Aphidius</taxon>
    </lineage>
</organism>
<evidence type="ECO:0000256" key="6">
    <source>
        <dbReference type="ARBA" id="ARBA00022741"/>
    </source>
</evidence>
<evidence type="ECO:0000256" key="8">
    <source>
        <dbReference type="ARBA" id="ARBA00022840"/>
    </source>
</evidence>
<evidence type="ECO:0000259" key="14">
    <source>
        <dbReference type="PROSITE" id="PS50076"/>
    </source>
</evidence>
<dbReference type="GO" id="GO:0004674">
    <property type="term" value="F:protein serine/threonine kinase activity"/>
    <property type="evidence" value="ECO:0007669"/>
    <property type="project" value="UniProtKB-KW"/>
</dbReference>
<comment type="caution">
    <text evidence="17">The sequence shown here is derived from an EMBL/GenBank/DDBJ whole genome shotgun (WGS) entry which is preliminary data.</text>
</comment>
<keyword evidence="18" id="KW-1185">Reference proteome</keyword>
<evidence type="ECO:0000256" key="11">
    <source>
        <dbReference type="ARBA" id="ARBA00048679"/>
    </source>
</evidence>
<dbReference type="InterPro" id="IPR036869">
    <property type="entry name" value="J_dom_sf"/>
</dbReference>
<keyword evidence="5" id="KW-0808">Transferase</keyword>
<dbReference type="EMBL" id="JACMRX010000006">
    <property type="protein sequence ID" value="KAF7987408.1"/>
    <property type="molecule type" value="Genomic_DNA"/>
</dbReference>
<proteinExistence type="inferred from homology"/>
<evidence type="ECO:0000256" key="1">
    <source>
        <dbReference type="ARBA" id="ARBA00004132"/>
    </source>
</evidence>
<keyword evidence="9" id="KW-0968">Cytoplasmic vesicle</keyword>
<evidence type="ECO:0000259" key="15">
    <source>
        <dbReference type="PROSITE" id="PS51181"/>
    </source>
</evidence>
<dbReference type="PROSITE" id="PS50076">
    <property type="entry name" value="DNAJ_2"/>
    <property type="match status" value="1"/>
</dbReference>
<dbReference type="GO" id="GO:0005524">
    <property type="term" value="F:ATP binding"/>
    <property type="evidence" value="ECO:0007669"/>
    <property type="project" value="UniProtKB-KW"/>
</dbReference>
<dbReference type="InterPro" id="IPR014020">
    <property type="entry name" value="Tensin_C2-dom"/>
</dbReference>
<feature type="compositionally biased region" description="Pro residues" evidence="12">
    <location>
        <begin position="355"/>
        <end position="374"/>
    </location>
</feature>
<dbReference type="SMART" id="SM01326">
    <property type="entry name" value="PTEN_C2"/>
    <property type="match status" value="1"/>
</dbReference>
<dbReference type="Pfam" id="PF10409">
    <property type="entry name" value="PTEN_C2"/>
    <property type="match status" value="1"/>
</dbReference>
<dbReference type="SUPFAM" id="SSF49562">
    <property type="entry name" value="C2 domain (Calcium/lipid-binding domain, CaLB)"/>
    <property type="match status" value="1"/>
</dbReference>
<dbReference type="FunFam" id="1.10.287.110:FF:000002">
    <property type="entry name" value="putative tyrosine-protein phosphatase auxilin isoform X2"/>
    <property type="match status" value="1"/>
</dbReference>
<dbReference type="Gene3D" id="1.10.510.10">
    <property type="entry name" value="Transferase(Phosphotransferase) domain 1"/>
    <property type="match status" value="1"/>
</dbReference>
<feature type="compositionally biased region" description="Low complexity" evidence="12">
    <location>
        <begin position="344"/>
        <end position="354"/>
    </location>
</feature>
<dbReference type="InterPro" id="IPR029021">
    <property type="entry name" value="Prot-tyrosine_phosphatase-like"/>
</dbReference>
<dbReference type="CDD" id="cd06257">
    <property type="entry name" value="DnaJ"/>
    <property type="match status" value="1"/>
</dbReference>
<dbReference type="InterPro" id="IPR011009">
    <property type="entry name" value="Kinase-like_dom_sf"/>
</dbReference>
<dbReference type="GO" id="GO:0035612">
    <property type="term" value="F:AP-2 adaptor complex binding"/>
    <property type="evidence" value="ECO:0007669"/>
    <property type="project" value="TreeGrafter"/>
</dbReference>
<feature type="compositionally biased region" description="Low complexity" evidence="12">
    <location>
        <begin position="998"/>
        <end position="1017"/>
    </location>
</feature>
<feature type="region of interest" description="Disordered" evidence="12">
    <location>
        <begin position="327"/>
        <end position="400"/>
    </location>
</feature>
<keyword evidence="6" id="KW-0547">Nucleotide-binding</keyword>
<feature type="compositionally biased region" description="Polar residues" evidence="12">
    <location>
        <begin position="1018"/>
        <end position="1028"/>
    </location>
</feature>
<evidence type="ECO:0000256" key="2">
    <source>
        <dbReference type="ARBA" id="ARBA00005490"/>
    </source>
</evidence>
<dbReference type="Proteomes" id="UP000639338">
    <property type="component" value="Unassembled WGS sequence"/>
</dbReference>
<dbReference type="Gene3D" id="3.90.190.10">
    <property type="entry name" value="Protein tyrosine phosphatase superfamily"/>
    <property type="match status" value="1"/>
</dbReference>
<feature type="compositionally biased region" description="Polar residues" evidence="12">
    <location>
        <begin position="981"/>
        <end position="997"/>
    </location>
</feature>
<protein>
    <recommendedName>
        <fullName evidence="3">non-specific serine/threonine protein kinase</fullName>
        <ecNumber evidence="3">2.7.11.1</ecNumber>
    </recommendedName>
</protein>
<name>A0A835CMT6_APHGI</name>
<evidence type="ECO:0000256" key="10">
    <source>
        <dbReference type="ARBA" id="ARBA00047899"/>
    </source>
</evidence>
<dbReference type="PANTHER" id="PTHR22967">
    <property type="entry name" value="SERINE/THREONINE PROTEIN KINASE"/>
    <property type="match status" value="1"/>
</dbReference>
<evidence type="ECO:0000256" key="7">
    <source>
        <dbReference type="ARBA" id="ARBA00022777"/>
    </source>
</evidence>
<dbReference type="GO" id="GO:0045747">
    <property type="term" value="P:positive regulation of Notch signaling pathway"/>
    <property type="evidence" value="ECO:0007669"/>
    <property type="project" value="TreeGrafter"/>
</dbReference>
<feature type="compositionally biased region" description="Polar residues" evidence="12">
    <location>
        <begin position="960"/>
        <end position="972"/>
    </location>
</feature>
<gene>
    <name evidence="17" type="ORF">HCN44_003170</name>
</gene>
<evidence type="ECO:0000256" key="9">
    <source>
        <dbReference type="ARBA" id="ARBA00023329"/>
    </source>
</evidence>
<dbReference type="InterPro" id="IPR001623">
    <property type="entry name" value="DnaJ_domain"/>
</dbReference>
<feature type="domain" description="Protein kinase" evidence="13">
    <location>
        <begin position="33"/>
        <end position="308"/>
    </location>
</feature>
<feature type="region of interest" description="Disordered" evidence="12">
    <location>
        <begin position="848"/>
        <end position="878"/>
    </location>
</feature>
<dbReference type="InterPro" id="IPR035892">
    <property type="entry name" value="C2_domain_sf"/>
</dbReference>
<dbReference type="PROSITE" id="PS51182">
    <property type="entry name" value="C2_TENSIN"/>
    <property type="match status" value="1"/>
</dbReference>
<dbReference type="SUPFAM" id="SSF52799">
    <property type="entry name" value="(Phosphotyrosine protein) phosphatases II"/>
    <property type="match status" value="1"/>
</dbReference>